<dbReference type="Pfam" id="PF08555">
    <property type="entry name" value="FAM32A"/>
    <property type="match status" value="1"/>
</dbReference>
<dbReference type="Proteomes" id="UP000033140">
    <property type="component" value="Unassembled WGS sequence"/>
</dbReference>
<name>A0A0E9NC80_SAICN</name>
<evidence type="ECO:0000313" key="2">
    <source>
        <dbReference type="EMBL" id="GAO47434.1"/>
    </source>
</evidence>
<dbReference type="PANTHER" id="PTHR13282">
    <property type="entry name" value="PROTEIN FAM32A"/>
    <property type="match status" value="1"/>
</dbReference>
<dbReference type="AlphaFoldDB" id="A0A0E9NC80"/>
<organism evidence="2 3">
    <name type="scientific">Saitoella complicata (strain BCRC 22490 / CBS 7301 / JCM 7358 / NBRC 10748 / NRRL Y-17804)</name>
    <dbReference type="NCBI Taxonomy" id="698492"/>
    <lineage>
        <taxon>Eukaryota</taxon>
        <taxon>Fungi</taxon>
        <taxon>Dikarya</taxon>
        <taxon>Ascomycota</taxon>
        <taxon>Taphrinomycotina</taxon>
        <taxon>Taphrinomycotina incertae sedis</taxon>
        <taxon>Saitoella</taxon>
    </lineage>
</organism>
<protein>
    <submittedName>
        <fullName evidence="2">Uncharacterized protein</fullName>
    </submittedName>
</protein>
<evidence type="ECO:0000313" key="3">
    <source>
        <dbReference type="Proteomes" id="UP000033140"/>
    </source>
</evidence>
<sequence>MSDYSAVAGGSLKLKGGGITKKKKKTKKTIPPVEREDSNEQQSQEESVALGSEAGSRSAPKRTEAELKFEEIQRRRLDKKLGEKARQTHAERVAELNAKLDRLSEHNDMPKVHRPRVKDKQSVRNVGVGDSETT</sequence>
<feature type="region of interest" description="Disordered" evidence="1">
    <location>
        <begin position="96"/>
        <end position="134"/>
    </location>
</feature>
<gene>
    <name evidence="2" type="ORF">G7K_1642-t1</name>
</gene>
<reference evidence="2 3" key="3">
    <citation type="journal article" date="2015" name="Genome Announc.">
        <title>Draft Genome Sequence of the Archiascomycetous Yeast Saitoella complicata.</title>
        <authorList>
            <person name="Yamauchi K."/>
            <person name="Kondo S."/>
            <person name="Hamamoto M."/>
            <person name="Takahashi Y."/>
            <person name="Ogura Y."/>
            <person name="Hayashi T."/>
            <person name="Nishida H."/>
        </authorList>
    </citation>
    <scope>NUCLEOTIDE SEQUENCE [LARGE SCALE GENOMIC DNA]</scope>
    <source>
        <strain evidence="2 3">NRRL Y-17804</strain>
    </source>
</reference>
<dbReference type="EMBL" id="BACD03000009">
    <property type="protein sequence ID" value="GAO47434.1"/>
    <property type="molecule type" value="Genomic_DNA"/>
</dbReference>
<reference evidence="2 3" key="2">
    <citation type="journal article" date="2014" name="J. Gen. Appl. Microbiol.">
        <title>The early diverging ascomycetous budding yeast Saitoella complicata has three histone deacetylases belonging to the Clr6, Hos2, and Rpd3 lineages.</title>
        <authorList>
            <person name="Nishida H."/>
            <person name="Matsumoto T."/>
            <person name="Kondo S."/>
            <person name="Hamamoto M."/>
            <person name="Yoshikawa H."/>
        </authorList>
    </citation>
    <scope>NUCLEOTIDE SEQUENCE [LARGE SCALE GENOMIC DNA]</scope>
    <source>
        <strain evidence="2 3">NRRL Y-17804</strain>
    </source>
</reference>
<dbReference type="PANTHER" id="PTHR13282:SF6">
    <property type="entry name" value="PROTEIN FAM32A"/>
    <property type="match status" value="1"/>
</dbReference>
<dbReference type="OMA" id="QLSEHHD"/>
<accession>A0A0E9NC80</accession>
<keyword evidence="3" id="KW-1185">Reference proteome</keyword>
<dbReference type="GO" id="GO:0005730">
    <property type="term" value="C:nucleolus"/>
    <property type="evidence" value="ECO:0007669"/>
    <property type="project" value="TreeGrafter"/>
</dbReference>
<comment type="caution">
    <text evidence="2">The sequence shown here is derived from an EMBL/GenBank/DDBJ whole genome shotgun (WGS) entry which is preliminary data.</text>
</comment>
<dbReference type="STRING" id="698492.A0A0E9NC80"/>
<feature type="region of interest" description="Disordered" evidence="1">
    <location>
        <begin position="1"/>
        <end position="68"/>
    </location>
</feature>
<evidence type="ECO:0000256" key="1">
    <source>
        <dbReference type="SAM" id="MobiDB-lite"/>
    </source>
</evidence>
<dbReference type="InterPro" id="IPR013865">
    <property type="entry name" value="FAM32A"/>
</dbReference>
<reference evidence="2 3" key="1">
    <citation type="journal article" date="2011" name="J. Gen. Appl. Microbiol.">
        <title>Draft genome sequencing of the enigmatic yeast Saitoella complicata.</title>
        <authorList>
            <person name="Nishida H."/>
            <person name="Hamamoto M."/>
            <person name="Sugiyama J."/>
        </authorList>
    </citation>
    <scope>NUCLEOTIDE SEQUENCE [LARGE SCALE GENOMIC DNA]</scope>
    <source>
        <strain evidence="2 3">NRRL Y-17804</strain>
    </source>
</reference>
<proteinExistence type="predicted"/>
<feature type="compositionally biased region" description="Basic and acidic residues" evidence="1">
    <location>
        <begin position="96"/>
        <end position="111"/>
    </location>
</feature>